<dbReference type="PANTHER" id="PTHR19367:SF18">
    <property type="entry name" value="T CELL RECEPTOR ALPHA VARIABLE 16"/>
    <property type="match status" value="1"/>
</dbReference>
<reference evidence="8" key="2">
    <citation type="submission" date="2025-09" db="UniProtKB">
        <authorList>
            <consortium name="Ensembl"/>
        </authorList>
    </citation>
    <scope>IDENTIFICATION</scope>
</reference>
<keyword evidence="4" id="KW-0393">Immunoglobulin domain</keyword>
<dbReference type="InterPro" id="IPR051287">
    <property type="entry name" value="TCR_variable_region"/>
</dbReference>
<evidence type="ECO:0000256" key="3">
    <source>
        <dbReference type="ARBA" id="ARBA00023170"/>
    </source>
</evidence>
<organism evidence="8 9">
    <name type="scientific">Paramormyrops kingsleyae</name>
    <dbReference type="NCBI Taxonomy" id="1676925"/>
    <lineage>
        <taxon>Eukaryota</taxon>
        <taxon>Metazoa</taxon>
        <taxon>Chordata</taxon>
        <taxon>Craniata</taxon>
        <taxon>Vertebrata</taxon>
        <taxon>Euteleostomi</taxon>
        <taxon>Actinopterygii</taxon>
        <taxon>Neopterygii</taxon>
        <taxon>Teleostei</taxon>
        <taxon>Osteoglossocephala</taxon>
        <taxon>Osteoglossomorpha</taxon>
        <taxon>Osteoglossiformes</taxon>
        <taxon>Mormyridae</taxon>
        <taxon>Paramormyrops</taxon>
    </lineage>
</organism>
<keyword evidence="5" id="KW-1279">T cell receptor</keyword>
<sequence length="171" mass="18667">IDQTRGNVIVDEGGSMTIDCAYASEGDNVTLSCNYSGSVNNLQWYRQYPRSAPEFLLLIMESSGSVPYPKPRMSPKVDKENKRVDLELSSTEVTDSAVYYCALRPTVTGNSLTLYKNLTASQEQTWGASAGREEGREKRGPVEEGLQETGEWERTAMKSPGAAAGGQSQNV</sequence>
<keyword evidence="9" id="KW-1185">Reference proteome</keyword>
<feature type="domain" description="Ig-like" evidence="7">
    <location>
        <begin position="23"/>
        <end position="119"/>
    </location>
</feature>
<evidence type="ECO:0000256" key="1">
    <source>
        <dbReference type="ARBA" id="ARBA00022729"/>
    </source>
</evidence>
<dbReference type="Ensembl" id="ENSPKIT00000024728.1">
    <property type="protein sequence ID" value="ENSPKIP00000000828.1"/>
    <property type="gene ID" value="ENSPKIG00000019346.1"/>
</dbReference>
<reference evidence="8" key="1">
    <citation type="submission" date="2025-08" db="UniProtKB">
        <authorList>
            <consortium name="Ensembl"/>
        </authorList>
    </citation>
    <scope>IDENTIFICATION</scope>
</reference>
<evidence type="ECO:0000256" key="5">
    <source>
        <dbReference type="ARBA" id="ARBA00043266"/>
    </source>
</evidence>
<dbReference type="SMART" id="SM00406">
    <property type="entry name" value="IGv"/>
    <property type="match status" value="1"/>
</dbReference>
<dbReference type="SUPFAM" id="SSF48726">
    <property type="entry name" value="Immunoglobulin"/>
    <property type="match status" value="1"/>
</dbReference>
<dbReference type="GeneTree" id="ENSGT00990000204281"/>
<dbReference type="PANTHER" id="PTHR19367">
    <property type="entry name" value="T-CELL RECEPTOR ALPHA CHAIN V REGION"/>
    <property type="match status" value="1"/>
</dbReference>
<name>A0A3B3Q3S3_9TELE</name>
<keyword evidence="5" id="KW-0391">Immunity</keyword>
<dbReference type="Gene3D" id="2.60.40.10">
    <property type="entry name" value="Immunoglobulins"/>
    <property type="match status" value="1"/>
</dbReference>
<dbReference type="SMART" id="SM00409">
    <property type="entry name" value="IG"/>
    <property type="match status" value="1"/>
</dbReference>
<evidence type="ECO:0000313" key="9">
    <source>
        <dbReference type="Proteomes" id="UP000261540"/>
    </source>
</evidence>
<feature type="compositionally biased region" description="Basic and acidic residues" evidence="6">
    <location>
        <begin position="131"/>
        <end position="142"/>
    </location>
</feature>
<feature type="region of interest" description="Disordered" evidence="6">
    <location>
        <begin position="124"/>
        <end position="171"/>
    </location>
</feature>
<evidence type="ECO:0000256" key="4">
    <source>
        <dbReference type="ARBA" id="ARBA00023319"/>
    </source>
</evidence>
<dbReference type="InterPro" id="IPR013783">
    <property type="entry name" value="Ig-like_fold"/>
</dbReference>
<evidence type="ECO:0000256" key="6">
    <source>
        <dbReference type="SAM" id="MobiDB-lite"/>
    </source>
</evidence>
<evidence type="ECO:0000256" key="2">
    <source>
        <dbReference type="ARBA" id="ARBA00023130"/>
    </source>
</evidence>
<dbReference type="InterPro" id="IPR013106">
    <property type="entry name" value="Ig_V-set"/>
</dbReference>
<accession>A0A3B3Q3S3</accession>
<proteinExistence type="predicted"/>
<dbReference type="InterPro" id="IPR007110">
    <property type="entry name" value="Ig-like_dom"/>
</dbReference>
<dbReference type="Proteomes" id="UP000261540">
    <property type="component" value="Unplaced"/>
</dbReference>
<dbReference type="InterPro" id="IPR036179">
    <property type="entry name" value="Ig-like_dom_sf"/>
</dbReference>
<dbReference type="GO" id="GO:0042101">
    <property type="term" value="C:T cell receptor complex"/>
    <property type="evidence" value="ECO:0007669"/>
    <property type="project" value="UniProtKB-KW"/>
</dbReference>
<dbReference type="InterPro" id="IPR003599">
    <property type="entry name" value="Ig_sub"/>
</dbReference>
<keyword evidence="2" id="KW-1064">Adaptive immunity</keyword>
<keyword evidence="1" id="KW-0732">Signal</keyword>
<dbReference type="PROSITE" id="PS50835">
    <property type="entry name" value="IG_LIKE"/>
    <property type="match status" value="1"/>
</dbReference>
<protein>
    <submittedName>
        <fullName evidence="8">T-cell receptor alpha/delta variable 14.0</fullName>
    </submittedName>
</protein>
<dbReference type="AlphaFoldDB" id="A0A3B3Q3S3"/>
<keyword evidence="3" id="KW-0675">Receptor</keyword>
<dbReference type="GO" id="GO:0002250">
    <property type="term" value="P:adaptive immune response"/>
    <property type="evidence" value="ECO:0007669"/>
    <property type="project" value="UniProtKB-KW"/>
</dbReference>
<evidence type="ECO:0000259" key="7">
    <source>
        <dbReference type="PROSITE" id="PS50835"/>
    </source>
</evidence>
<dbReference type="Pfam" id="PF07686">
    <property type="entry name" value="V-set"/>
    <property type="match status" value="1"/>
</dbReference>
<evidence type="ECO:0000313" key="8">
    <source>
        <dbReference type="Ensembl" id="ENSPKIP00000000828.1"/>
    </source>
</evidence>